<evidence type="ECO:0000313" key="2">
    <source>
        <dbReference type="Proteomes" id="UP000774000"/>
    </source>
</evidence>
<dbReference type="EMBL" id="JAFBDQ010000014">
    <property type="protein sequence ID" value="MBM7557629.1"/>
    <property type="molecule type" value="Genomic_DNA"/>
</dbReference>
<keyword evidence="2" id="KW-1185">Reference proteome</keyword>
<accession>A0A938XVK0</accession>
<comment type="caution">
    <text evidence="1">The sequence shown here is derived from an EMBL/GenBank/DDBJ whole genome shotgun (WGS) entry which is preliminary data.</text>
</comment>
<feature type="non-terminal residue" evidence="1">
    <location>
        <position position="1"/>
    </location>
</feature>
<evidence type="ECO:0000313" key="1">
    <source>
        <dbReference type="EMBL" id="MBM7557629.1"/>
    </source>
</evidence>
<dbReference type="AlphaFoldDB" id="A0A938XVK0"/>
<organism evidence="1 2">
    <name type="scientific">Halanaerobacter jeridensis</name>
    <dbReference type="NCBI Taxonomy" id="706427"/>
    <lineage>
        <taxon>Bacteria</taxon>
        <taxon>Bacillati</taxon>
        <taxon>Bacillota</taxon>
        <taxon>Clostridia</taxon>
        <taxon>Halanaerobiales</taxon>
        <taxon>Halobacteroidaceae</taxon>
        <taxon>Halanaerobacter</taxon>
    </lineage>
</organism>
<reference evidence="1" key="1">
    <citation type="submission" date="2021-01" db="EMBL/GenBank/DDBJ databases">
        <title>Genomic Encyclopedia of Type Strains, Phase IV (KMG-IV): sequencing the most valuable type-strain genomes for metagenomic binning, comparative biology and taxonomic classification.</title>
        <authorList>
            <person name="Goeker M."/>
        </authorList>
    </citation>
    <scope>NUCLEOTIDE SEQUENCE</scope>
    <source>
        <strain evidence="1">DSM 23230</strain>
    </source>
</reference>
<proteinExistence type="predicted"/>
<sequence>DIIYAMMRDKSTYELPETPEYEVLNQAS</sequence>
<name>A0A938XVK0_9FIRM</name>
<gene>
    <name evidence="1" type="ORF">JOC47_002495</name>
</gene>
<protein>
    <submittedName>
        <fullName evidence="1">Uncharacterized protein</fullName>
    </submittedName>
</protein>
<dbReference type="Proteomes" id="UP000774000">
    <property type="component" value="Unassembled WGS sequence"/>
</dbReference>